<organism evidence="2 3">
    <name type="scientific">Orchesella cincta</name>
    <name type="common">Springtail</name>
    <name type="synonym">Podura cincta</name>
    <dbReference type="NCBI Taxonomy" id="48709"/>
    <lineage>
        <taxon>Eukaryota</taxon>
        <taxon>Metazoa</taxon>
        <taxon>Ecdysozoa</taxon>
        <taxon>Arthropoda</taxon>
        <taxon>Hexapoda</taxon>
        <taxon>Collembola</taxon>
        <taxon>Entomobryomorpha</taxon>
        <taxon>Entomobryoidea</taxon>
        <taxon>Orchesellidae</taxon>
        <taxon>Orchesellinae</taxon>
        <taxon>Orchesella</taxon>
    </lineage>
</organism>
<dbReference type="Proteomes" id="UP000094527">
    <property type="component" value="Unassembled WGS sequence"/>
</dbReference>
<comment type="caution">
    <text evidence="2">The sequence shown here is derived from an EMBL/GenBank/DDBJ whole genome shotgun (WGS) entry which is preliminary data.</text>
</comment>
<evidence type="ECO:0000313" key="2">
    <source>
        <dbReference type="EMBL" id="ODM87452.1"/>
    </source>
</evidence>
<accession>A0A1D2M3D8</accession>
<feature type="region of interest" description="Disordered" evidence="1">
    <location>
        <begin position="1"/>
        <end position="35"/>
    </location>
</feature>
<proteinExistence type="predicted"/>
<evidence type="ECO:0000313" key="3">
    <source>
        <dbReference type="Proteomes" id="UP000094527"/>
    </source>
</evidence>
<name>A0A1D2M3D8_ORCCI</name>
<dbReference type="EMBL" id="LJIJ01005282">
    <property type="protein sequence ID" value="ODM87452.1"/>
    <property type="molecule type" value="Genomic_DNA"/>
</dbReference>
<dbReference type="AlphaFoldDB" id="A0A1D2M3D8"/>
<protein>
    <submittedName>
        <fullName evidence="2">Uncharacterized protein</fullName>
    </submittedName>
</protein>
<reference evidence="2 3" key="1">
    <citation type="journal article" date="2016" name="Genome Biol. Evol.">
        <title>Gene Family Evolution Reflects Adaptation to Soil Environmental Stressors in the Genome of the Collembolan Orchesella cincta.</title>
        <authorList>
            <person name="Faddeeva-Vakhrusheva A."/>
            <person name="Derks M.F."/>
            <person name="Anvar S.Y."/>
            <person name="Agamennone V."/>
            <person name="Suring W."/>
            <person name="Smit S."/>
            <person name="van Straalen N.M."/>
            <person name="Roelofs D."/>
        </authorList>
    </citation>
    <scope>NUCLEOTIDE SEQUENCE [LARGE SCALE GENOMIC DNA]</scope>
    <source>
        <tissue evidence="2">Mixed pool</tissue>
    </source>
</reference>
<sequence length="78" mass="8313">MLSPIDSEAIRPASREFESVAPADPLPPPSSMDRLPPKLTGLGFGVYSCGSEDARDNDSAWVLSIWMIVSYADPTSSG</sequence>
<evidence type="ECO:0000256" key="1">
    <source>
        <dbReference type="SAM" id="MobiDB-lite"/>
    </source>
</evidence>
<gene>
    <name evidence="2" type="ORF">Ocin01_19230</name>
</gene>
<keyword evidence="3" id="KW-1185">Reference proteome</keyword>